<feature type="transmembrane region" description="Helical" evidence="7">
    <location>
        <begin position="114"/>
        <end position="131"/>
    </location>
</feature>
<evidence type="ECO:0000256" key="5">
    <source>
        <dbReference type="ARBA" id="ARBA00023136"/>
    </source>
</evidence>
<accession>A0A9X1WGI9</accession>
<dbReference type="RefSeq" id="WP_244803792.1">
    <property type="nucleotide sequence ID" value="NZ_JALIEA010000011.1"/>
</dbReference>
<feature type="transmembrane region" description="Helical" evidence="7">
    <location>
        <begin position="72"/>
        <end position="94"/>
    </location>
</feature>
<evidence type="ECO:0000256" key="4">
    <source>
        <dbReference type="ARBA" id="ARBA00022989"/>
    </source>
</evidence>
<dbReference type="Pfam" id="PF06271">
    <property type="entry name" value="RDD"/>
    <property type="match status" value="1"/>
</dbReference>
<dbReference type="AlphaFoldDB" id="A0A9X1WGI9"/>
<dbReference type="Proteomes" id="UP001139207">
    <property type="component" value="Unassembled WGS sequence"/>
</dbReference>
<keyword evidence="5 7" id="KW-0472">Membrane</keyword>
<feature type="domain" description="RDD" evidence="8">
    <location>
        <begin position="57"/>
        <end position="215"/>
    </location>
</feature>
<dbReference type="InterPro" id="IPR051791">
    <property type="entry name" value="Pra-immunoreactive"/>
</dbReference>
<evidence type="ECO:0000313" key="9">
    <source>
        <dbReference type="EMBL" id="MCJ7858081.1"/>
    </source>
</evidence>
<keyword evidence="4 7" id="KW-1133">Transmembrane helix</keyword>
<evidence type="ECO:0000256" key="3">
    <source>
        <dbReference type="ARBA" id="ARBA00022692"/>
    </source>
</evidence>
<protein>
    <submittedName>
        <fullName evidence="9">RDD family protein</fullName>
    </submittedName>
</protein>
<evidence type="ECO:0000256" key="2">
    <source>
        <dbReference type="ARBA" id="ARBA00022475"/>
    </source>
</evidence>
<evidence type="ECO:0000256" key="7">
    <source>
        <dbReference type="SAM" id="Phobius"/>
    </source>
</evidence>
<evidence type="ECO:0000259" key="8">
    <source>
        <dbReference type="Pfam" id="PF06271"/>
    </source>
</evidence>
<evidence type="ECO:0000256" key="1">
    <source>
        <dbReference type="ARBA" id="ARBA00004651"/>
    </source>
</evidence>
<dbReference type="PANTHER" id="PTHR36115">
    <property type="entry name" value="PROLINE-RICH ANTIGEN HOMOLOG-RELATED"/>
    <property type="match status" value="1"/>
</dbReference>
<reference evidence="9" key="1">
    <citation type="submission" date="2022-04" db="EMBL/GenBank/DDBJ databases">
        <title>Corynebacterium kalidii LD5P10.</title>
        <authorList>
            <person name="Sun J.Q."/>
        </authorList>
    </citation>
    <scope>NUCLEOTIDE SEQUENCE</scope>
    <source>
        <strain evidence="9">LD5P10</strain>
    </source>
</reference>
<keyword evidence="10" id="KW-1185">Reference proteome</keyword>
<comment type="caution">
    <text evidence="9">The sequence shown here is derived from an EMBL/GenBank/DDBJ whole genome shotgun (WGS) entry which is preliminary data.</text>
</comment>
<dbReference type="InterPro" id="IPR010432">
    <property type="entry name" value="RDD"/>
</dbReference>
<gene>
    <name evidence="9" type="ORF">MUN33_05025</name>
</gene>
<organism evidence="9 10">
    <name type="scientific">Corynebacterium kalidii</name>
    <dbReference type="NCBI Taxonomy" id="2931982"/>
    <lineage>
        <taxon>Bacteria</taxon>
        <taxon>Bacillati</taxon>
        <taxon>Actinomycetota</taxon>
        <taxon>Actinomycetes</taxon>
        <taxon>Mycobacteriales</taxon>
        <taxon>Corynebacteriaceae</taxon>
        <taxon>Corynebacterium</taxon>
    </lineage>
</organism>
<sequence>MTNPFDQNNPSRDVPENNGGLPSYGDYVGGGASGYDPNFGYGQQPAGYVGPGPAQSYPGAGRRLGAFLIDGLLFFIVMAAIMAVFLLPGVLNWLDDYNAWVDAGQFGAEPELEMGNLYLVSLLSVVLWFAYRVLMEVTMGRTVGKMAVGVKVVDADGGRISAKDSFIRNSWYLASIVLGWVPLVGNFASLAIYAALGVLIARDPHRQHICDSWAKAYVVYGR</sequence>
<evidence type="ECO:0000313" key="10">
    <source>
        <dbReference type="Proteomes" id="UP001139207"/>
    </source>
</evidence>
<evidence type="ECO:0000256" key="6">
    <source>
        <dbReference type="SAM" id="MobiDB-lite"/>
    </source>
</evidence>
<proteinExistence type="predicted"/>
<keyword evidence="2" id="KW-1003">Cell membrane</keyword>
<dbReference type="GO" id="GO:0005886">
    <property type="term" value="C:plasma membrane"/>
    <property type="evidence" value="ECO:0007669"/>
    <property type="project" value="UniProtKB-SubCell"/>
</dbReference>
<feature type="transmembrane region" description="Helical" evidence="7">
    <location>
        <begin position="171"/>
        <end position="196"/>
    </location>
</feature>
<feature type="compositionally biased region" description="Polar residues" evidence="6">
    <location>
        <begin position="1"/>
        <end position="11"/>
    </location>
</feature>
<dbReference type="EMBL" id="JALIEA010000011">
    <property type="protein sequence ID" value="MCJ7858081.1"/>
    <property type="molecule type" value="Genomic_DNA"/>
</dbReference>
<name>A0A9X1WGI9_9CORY</name>
<keyword evidence="3 7" id="KW-0812">Transmembrane</keyword>
<comment type="subcellular location">
    <subcellularLocation>
        <location evidence="1">Cell membrane</location>
        <topology evidence="1">Multi-pass membrane protein</topology>
    </subcellularLocation>
</comment>
<feature type="region of interest" description="Disordered" evidence="6">
    <location>
        <begin position="1"/>
        <end position="20"/>
    </location>
</feature>